<dbReference type="GO" id="GO:0016020">
    <property type="term" value="C:membrane"/>
    <property type="evidence" value="ECO:0007669"/>
    <property type="project" value="InterPro"/>
</dbReference>
<dbReference type="InterPro" id="IPR050465">
    <property type="entry name" value="UPF0194_transport"/>
</dbReference>
<dbReference type="Gene3D" id="2.40.30.170">
    <property type="match status" value="1"/>
</dbReference>
<dbReference type="InterPro" id="IPR006143">
    <property type="entry name" value="RND_pump_MFP"/>
</dbReference>
<dbReference type="GO" id="GO:0022857">
    <property type="term" value="F:transmembrane transporter activity"/>
    <property type="evidence" value="ECO:0007669"/>
    <property type="project" value="InterPro"/>
</dbReference>
<dbReference type="InterPro" id="IPR058639">
    <property type="entry name" value="BSH_YknX-like"/>
</dbReference>
<evidence type="ECO:0000259" key="6">
    <source>
        <dbReference type="Pfam" id="PF25984"/>
    </source>
</evidence>
<reference evidence="7" key="1">
    <citation type="submission" date="2022-06" db="EMBL/GenBank/DDBJ databases">
        <title>Solitalea sp. MAHUQ-68 isolated from rhizospheric soil.</title>
        <authorList>
            <person name="Huq M.A."/>
        </authorList>
    </citation>
    <scope>NUCLEOTIDE SEQUENCE</scope>
    <source>
        <strain evidence="7">MAHUQ-68</strain>
    </source>
</reference>
<dbReference type="PRINTS" id="PR01490">
    <property type="entry name" value="RTXTOXIND"/>
</dbReference>
<dbReference type="EMBL" id="JAMWYS010000016">
    <property type="protein sequence ID" value="MCO4291985.1"/>
    <property type="molecule type" value="Genomic_DNA"/>
</dbReference>
<proteinExistence type="inferred from homology"/>
<evidence type="ECO:0000256" key="1">
    <source>
        <dbReference type="ARBA" id="ARBA00004196"/>
    </source>
</evidence>
<comment type="caution">
    <text evidence="7">The sequence shown here is derived from an EMBL/GenBank/DDBJ whole genome shotgun (WGS) entry which is preliminary data.</text>
</comment>
<dbReference type="GO" id="GO:0030313">
    <property type="term" value="C:cell envelope"/>
    <property type="evidence" value="ECO:0007669"/>
    <property type="project" value="UniProtKB-SubCell"/>
</dbReference>
<evidence type="ECO:0000256" key="4">
    <source>
        <dbReference type="SAM" id="Coils"/>
    </source>
</evidence>
<feature type="domain" description="YknX-like barrel-sandwich hybrid" evidence="6">
    <location>
        <begin position="40"/>
        <end position="204"/>
    </location>
</feature>
<organism evidence="7 8">
    <name type="scientific">Solitalea agri</name>
    <dbReference type="NCBI Taxonomy" id="2953739"/>
    <lineage>
        <taxon>Bacteria</taxon>
        <taxon>Pseudomonadati</taxon>
        <taxon>Bacteroidota</taxon>
        <taxon>Sphingobacteriia</taxon>
        <taxon>Sphingobacteriales</taxon>
        <taxon>Sphingobacteriaceae</taxon>
        <taxon>Solitalea</taxon>
    </lineage>
</organism>
<keyword evidence="3 4" id="KW-0175">Coiled coil</keyword>
<feature type="domain" description="CusB-like beta-barrel" evidence="5">
    <location>
        <begin position="221"/>
        <end position="291"/>
    </location>
</feature>
<evidence type="ECO:0000256" key="2">
    <source>
        <dbReference type="ARBA" id="ARBA00009477"/>
    </source>
</evidence>
<sequence>MTFLFLSCNRKKEIITPEVKNITESVYASGIIKSENQYEVYTKANGIVNRIAVKEGDYVKKGQLLFRIENPNAKLSVDNARLNAEVNDYYTNSEKLKEAYNSIQLALKNLSNDSLVFERQKMLWNQNIGSKVELEQKELAFEKSKVTLMQARVNYDDLKRQLYLAYQQSQNNLKIAQTFEKDMEILSALEGIVYKIDIKEGELATVASPLAVIGEEKFVIELNIDEFDIVKITKGQKVIIRLDAYKSQTFSAVILSIYPMMNERTRTFKVKAVFTQEPKVLYPNLTLEASIIINKKQHALTIPTRFLLSDSTVMLENETLKKVKIGLSDYNLTEIKSGITANSKIIIPKK</sequence>
<dbReference type="Pfam" id="PF25954">
    <property type="entry name" value="Beta-barrel_RND_2"/>
    <property type="match status" value="1"/>
</dbReference>
<name>A0A9X2JCN3_9SPHI</name>
<dbReference type="PANTHER" id="PTHR32347:SF14">
    <property type="entry name" value="EFFLUX SYSTEM COMPONENT YKNX-RELATED"/>
    <property type="match status" value="1"/>
</dbReference>
<dbReference type="SUPFAM" id="SSF111369">
    <property type="entry name" value="HlyD-like secretion proteins"/>
    <property type="match status" value="1"/>
</dbReference>
<evidence type="ECO:0000313" key="7">
    <source>
        <dbReference type="EMBL" id="MCO4291985.1"/>
    </source>
</evidence>
<dbReference type="PANTHER" id="PTHR32347">
    <property type="entry name" value="EFFLUX SYSTEM COMPONENT YKNX-RELATED"/>
    <property type="match status" value="1"/>
</dbReference>
<dbReference type="Gene3D" id="2.40.50.100">
    <property type="match status" value="1"/>
</dbReference>
<accession>A0A9X2JCN3</accession>
<dbReference type="RefSeq" id="WP_252586219.1">
    <property type="nucleotide sequence ID" value="NZ_JAMWYS010000016.1"/>
</dbReference>
<comment type="subcellular location">
    <subcellularLocation>
        <location evidence="1">Cell envelope</location>
    </subcellularLocation>
</comment>
<keyword evidence="8" id="KW-1185">Reference proteome</keyword>
<dbReference type="AlphaFoldDB" id="A0A9X2JCN3"/>
<evidence type="ECO:0000256" key="3">
    <source>
        <dbReference type="ARBA" id="ARBA00023054"/>
    </source>
</evidence>
<protein>
    <submittedName>
        <fullName evidence="7">Efflux RND transporter periplasmic adaptor subunit</fullName>
    </submittedName>
</protein>
<evidence type="ECO:0000259" key="5">
    <source>
        <dbReference type="Pfam" id="PF25954"/>
    </source>
</evidence>
<dbReference type="InterPro" id="IPR058792">
    <property type="entry name" value="Beta-barrel_RND_2"/>
</dbReference>
<evidence type="ECO:0000313" key="8">
    <source>
        <dbReference type="Proteomes" id="UP001155182"/>
    </source>
</evidence>
<dbReference type="Pfam" id="PF25984">
    <property type="entry name" value="BSH_YknX"/>
    <property type="match status" value="1"/>
</dbReference>
<comment type="similarity">
    <text evidence="2">Belongs to the membrane fusion protein (MFP) (TC 8.A.1) family.</text>
</comment>
<dbReference type="NCBIfam" id="TIGR01730">
    <property type="entry name" value="RND_mfp"/>
    <property type="match status" value="1"/>
</dbReference>
<dbReference type="Proteomes" id="UP001155182">
    <property type="component" value="Unassembled WGS sequence"/>
</dbReference>
<gene>
    <name evidence="7" type="ORF">NF867_03805</name>
</gene>
<feature type="coiled-coil region" evidence="4">
    <location>
        <begin position="79"/>
        <end position="113"/>
    </location>
</feature>